<dbReference type="EMBL" id="FONZ01000003">
    <property type="protein sequence ID" value="SFF23968.1"/>
    <property type="molecule type" value="Genomic_DNA"/>
</dbReference>
<accession>A0A1I2H348</accession>
<name>A0A1I2H348_9MICO</name>
<gene>
    <name evidence="1" type="ORF">SAMN04488035_2154</name>
</gene>
<evidence type="ECO:0000313" key="2">
    <source>
        <dbReference type="Proteomes" id="UP000198520"/>
    </source>
</evidence>
<dbReference type="OrthoDB" id="5517693at2"/>
<dbReference type="RefSeq" id="WP_093378383.1">
    <property type="nucleotide sequence ID" value="NZ_BNAN01000003.1"/>
</dbReference>
<proteinExistence type="predicted"/>
<dbReference type="AlphaFoldDB" id="A0A1I2H348"/>
<evidence type="ECO:0000313" key="1">
    <source>
        <dbReference type="EMBL" id="SFF23968.1"/>
    </source>
</evidence>
<dbReference type="STRING" id="285351.SAMN04488035_2154"/>
<sequence length="329" mass="36042">MSNSPATSPQLLPAVTLPPVHLARHVPGATAAKLLRDGKWQRIRRGAYVEPSALTVSPGRHATATRRALARISGVVEAARARGGDTPVLSHESAALLWGLRLWRLPEQVHVVSAHNPSSRAAPDIVRHVLTLGAEDVTERGGVRLTTLERTVVDIARGRRVPHGLVVADDALRHGADPAAMAALVNSQPGRRGVRRARTVLTLADARAESPWETFTRLHALAAGLPAPELQIVVATRLGEFRADMGWRDWRVLIEFDGLVKYTDLSGGDPGRVVFEEKRRHDALVEAGWRILRLTRDDFRDVAALHRRLVALVPPSVRDVLTPQRHLLL</sequence>
<protein>
    <submittedName>
        <fullName evidence="1">Transcriptional regulator, AbiEi antitoxin, Type IV TA system</fullName>
    </submittedName>
</protein>
<organism evidence="1 2">
    <name type="scientific">Flavimobilis marinus</name>
    <dbReference type="NCBI Taxonomy" id="285351"/>
    <lineage>
        <taxon>Bacteria</taxon>
        <taxon>Bacillati</taxon>
        <taxon>Actinomycetota</taxon>
        <taxon>Actinomycetes</taxon>
        <taxon>Micrococcales</taxon>
        <taxon>Jonesiaceae</taxon>
        <taxon>Flavimobilis</taxon>
    </lineage>
</organism>
<keyword evidence="2" id="KW-1185">Reference proteome</keyword>
<reference evidence="2" key="1">
    <citation type="submission" date="2016-10" db="EMBL/GenBank/DDBJ databases">
        <authorList>
            <person name="Varghese N."/>
            <person name="Submissions S."/>
        </authorList>
    </citation>
    <scope>NUCLEOTIDE SEQUENCE [LARGE SCALE GENOMIC DNA]</scope>
    <source>
        <strain evidence="2">DSM 19083</strain>
    </source>
</reference>
<dbReference type="Proteomes" id="UP000198520">
    <property type="component" value="Unassembled WGS sequence"/>
</dbReference>